<feature type="region of interest" description="Disordered" evidence="1">
    <location>
        <begin position="154"/>
        <end position="187"/>
    </location>
</feature>
<dbReference type="EMBL" id="HBIP01031827">
    <property type="protein sequence ID" value="CAE0504277.1"/>
    <property type="molecule type" value="Transcribed_RNA"/>
</dbReference>
<organism evidence="2">
    <name type="scientific">Dunaliella tertiolecta</name>
    <name type="common">Green alga</name>
    <dbReference type="NCBI Taxonomy" id="3047"/>
    <lineage>
        <taxon>Eukaryota</taxon>
        <taxon>Viridiplantae</taxon>
        <taxon>Chlorophyta</taxon>
        <taxon>core chlorophytes</taxon>
        <taxon>Chlorophyceae</taxon>
        <taxon>CS clade</taxon>
        <taxon>Chlamydomonadales</taxon>
        <taxon>Dunaliellaceae</taxon>
        <taxon>Dunaliella</taxon>
    </lineage>
</organism>
<sequence length="187" mass="21073">MALTLNPNAAEYVPPSTLSAPPCSAGSVKLEKQQRRRTRQARRGEKQRSWWTQQQMAAQQQWAAACWAAYQQAAMGYNYCYPPPSGASDDELDEEFYGDYISDEHLQEMAECDAWVETMIQLDEEEREHLTAMALELAPAAGWHIEHNLLLVDGKEPKPLSARKQKGSKQRRTNRGSSRAHTPAAQA</sequence>
<evidence type="ECO:0008006" key="3">
    <source>
        <dbReference type="Google" id="ProtNLM"/>
    </source>
</evidence>
<feature type="compositionally biased region" description="Basic residues" evidence="1">
    <location>
        <begin position="161"/>
        <end position="174"/>
    </location>
</feature>
<feature type="region of interest" description="Disordered" evidence="1">
    <location>
        <begin position="1"/>
        <end position="48"/>
    </location>
</feature>
<reference evidence="2" key="1">
    <citation type="submission" date="2021-01" db="EMBL/GenBank/DDBJ databases">
        <authorList>
            <person name="Corre E."/>
            <person name="Pelletier E."/>
            <person name="Niang G."/>
            <person name="Scheremetjew M."/>
            <person name="Finn R."/>
            <person name="Kale V."/>
            <person name="Holt S."/>
            <person name="Cochrane G."/>
            <person name="Meng A."/>
            <person name="Brown T."/>
            <person name="Cohen L."/>
        </authorList>
    </citation>
    <scope>NUCLEOTIDE SEQUENCE</scope>
    <source>
        <strain evidence="2">CCMP1320</strain>
    </source>
</reference>
<dbReference type="AlphaFoldDB" id="A0A7S3R6Q6"/>
<gene>
    <name evidence="2" type="ORF">DTER00134_LOCUS19350</name>
</gene>
<accession>A0A7S3R6Q6</accession>
<protein>
    <recommendedName>
        <fullName evidence="3">Ataxin-2 C-terminal domain-containing protein</fullName>
    </recommendedName>
</protein>
<proteinExistence type="predicted"/>
<evidence type="ECO:0000313" key="2">
    <source>
        <dbReference type="EMBL" id="CAE0504277.1"/>
    </source>
</evidence>
<evidence type="ECO:0000256" key="1">
    <source>
        <dbReference type="SAM" id="MobiDB-lite"/>
    </source>
</evidence>
<name>A0A7S3R6Q6_DUNTE</name>